<dbReference type="PANTHER" id="PTHR30160">
    <property type="entry name" value="TETRAACYLDISACCHARIDE 4'-KINASE-RELATED"/>
    <property type="match status" value="1"/>
</dbReference>
<evidence type="ECO:0000256" key="1">
    <source>
        <dbReference type="ARBA" id="ARBA00022676"/>
    </source>
</evidence>
<dbReference type="Proteomes" id="UP000005868">
    <property type="component" value="Chromosome"/>
</dbReference>
<dbReference type="Gene3D" id="3.40.50.2000">
    <property type="entry name" value="Glycogen Phosphorylase B"/>
    <property type="match status" value="2"/>
</dbReference>
<dbReference type="EMBL" id="CP003096">
    <property type="protein sequence ID" value="AER66303.1"/>
    <property type="molecule type" value="Genomic_DNA"/>
</dbReference>
<proteinExistence type="predicted"/>
<accession>G7V8E1</accession>
<dbReference type="GO" id="GO:0005829">
    <property type="term" value="C:cytosol"/>
    <property type="evidence" value="ECO:0007669"/>
    <property type="project" value="TreeGrafter"/>
</dbReference>
<dbReference type="AlphaFoldDB" id="G7V8E1"/>
<dbReference type="InterPro" id="IPR002201">
    <property type="entry name" value="Glyco_trans_9"/>
</dbReference>
<keyword evidence="4" id="KW-1185">Reference proteome</keyword>
<dbReference type="SUPFAM" id="SSF53756">
    <property type="entry name" value="UDP-Glycosyltransferase/glycogen phosphorylase"/>
    <property type="match status" value="1"/>
</dbReference>
<dbReference type="GO" id="GO:0008713">
    <property type="term" value="F:ADP-heptose-lipopolysaccharide heptosyltransferase activity"/>
    <property type="evidence" value="ECO:0007669"/>
    <property type="project" value="TreeGrafter"/>
</dbReference>
<keyword evidence="2 3" id="KW-0808">Transferase</keyword>
<dbReference type="Pfam" id="PF01075">
    <property type="entry name" value="Glyco_transf_9"/>
    <property type="match status" value="1"/>
</dbReference>
<gene>
    <name evidence="3" type="ordered locus">Tlie_0568</name>
</gene>
<evidence type="ECO:0000313" key="4">
    <source>
        <dbReference type="Proteomes" id="UP000005868"/>
    </source>
</evidence>
<reference evidence="3 4" key="2">
    <citation type="journal article" date="2012" name="Stand. Genomic Sci.">
        <title>Genome sequence of the moderately thermophilic, amino-acid-degrading and sulfur-reducing bacterium Thermovirga lienii type strain (Cas60314(T)).</title>
        <authorList>
            <person name="Goker M."/>
            <person name="Saunders E."/>
            <person name="Lapidus A."/>
            <person name="Nolan M."/>
            <person name="Lucas S."/>
            <person name="Hammon N."/>
            <person name="Deshpande S."/>
            <person name="Cheng J.F."/>
            <person name="Han C."/>
            <person name="Tapia R."/>
            <person name="Goodwin L.A."/>
            <person name="Pitluck S."/>
            <person name="Liolios K."/>
            <person name="Mavromatis K."/>
            <person name="Pagani I."/>
            <person name="Ivanova N."/>
            <person name="Mikhailova N."/>
            <person name="Pati A."/>
            <person name="Chen A."/>
            <person name="Palaniappan K."/>
            <person name="Land M."/>
            <person name="Chang Y.J."/>
            <person name="Jeffries C.D."/>
            <person name="Brambilla E.M."/>
            <person name="Rohde M."/>
            <person name="Spring S."/>
            <person name="Detter J.C."/>
            <person name="Woyke T."/>
            <person name="Bristow J."/>
            <person name="Eisen J.A."/>
            <person name="Markowitz V."/>
            <person name="Hugenholtz P."/>
            <person name="Kyrpides N.C."/>
            <person name="Klenk H.P."/>
        </authorList>
    </citation>
    <scope>NUCLEOTIDE SEQUENCE [LARGE SCALE GENOMIC DNA]</scope>
    <source>
        <strain evidence="4">ATCC BAA-1197 / DSM 17291 / Cas60314</strain>
    </source>
</reference>
<protein>
    <submittedName>
        <fullName evidence="3">Glycosyl transferase family 9</fullName>
    </submittedName>
</protein>
<dbReference type="STRING" id="580340.Tlie_0568"/>
<name>G7V8E1_THELD</name>
<dbReference type="PANTHER" id="PTHR30160:SF1">
    <property type="entry name" value="LIPOPOLYSACCHARIDE 1,2-N-ACETYLGLUCOSAMINETRANSFERASE-RELATED"/>
    <property type="match status" value="1"/>
</dbReference>
<dbReference type="InterPro" id="IPR051199">
    <property type="entry name" value="LPS_LOS_Heptosyltrfase"/>
</dbReference>
<dbReference type="KEGG" id="tli:Tlie_0568"/>
<dbReference type="eggNOG" id="COG0859">
    <property type="taxonomic scope" value="Bacteria"/>
</dbReference>
<sequence>MKVDSEKVKKVAVVGLSCLGDMLLASAALWNLRNFLPRAYFVVWVGPGGKAAVKDDPLWDEVRIYDKAGKYGGIRGRLRFIRELRDGGFDLIIDLRSTLVPLFSGCRYTPLWGLREFFLPKRIHEAERNLYAVSTLGVPILRRNLHFHVRKEDRERVSQVLKDVLQGRTFVMMNPGSRNPKKRLPVKLCAEVGKKLAEEHRALIGVIGYSEEERRDAQEVLEGLKPHCLDLSGPLALSLVGAYMERASLFVTGDTAAMHLASALGVPTVGVFGPSKPDRYGPWGNQHRVVLAPVPCAPCNDRGCVMGDDFRCLELVESQEVYGACAELLSQL</sequence>
<reference evidence="4" key="1">
    <citation type="submission" date="2011-10" db="EMBL/GenBank/DDBJ databases">
        <title>The complete genome of chromosome of Thermovirga lienii DSM 17291.</title>
        <authorList>
            <consortium name="US DOE Joint Genome Institute (JGI-PGF)"/>
            <person name="Lucas S."/>
            <person name="Copeland A."/>
            <person name="Lapidus A."/>
            <person name="Glavina del Rio T."/>
            <person name="Dalin E."/>
            <person name="Tice H."/>
            <person name="Bruce D."/>
            <person name="Goodwin L."/>
            <person name="Pitluck S."/>
            <person name="Peters L."/>
            <person name="Mikhailova N."/>
            <person name="Saunders E."/>
            <person name="Kyrpides N."/>
            <person name="Mavromatis K."/>
            <person name="Ivanova N."/>
            <person name="Last F.I."/>
            <person name="Brettin T."/>
            <person name="Detter J.C."/>
            <person name="Han C."/>
            <person name="Larimer F."/>
            <person name="Land M."/>
            <person name="Hauser L."/>
            <person name="Markowitz V."/>
            <person name="Cheng J.-F."/>
            <person name="Hugenholtz P."/>
            <person name="Woyke T."/>
            <person name="Wu D."/>
            <person name="Spring S."/>
            <person name="Schroeder M."/>
            <person name="Brambilla E.-M."/>
            <person name="Klenk H.-P."/>
            <person name="Eisen J.A."/>
        </authorList>
    </citation>
    <scope>NUCLEOTIDE SEQUENCE [LARGE SCALE GENOMIC DNA]</scope>
    <source>
        <strain evidence="4">ATCC BAA-1197 / DSM 17291 / Cas60314</strain>
    </source>
</reference>
<organism evidence="3 4">
    <name type="scientific">Thermovirga lienii (strain ATCC BAA-1197 / DSM 17291 / Cas60314)</name>
    <dbReference type="NCBI Taxonomy" id="580340"/>
    <lineage>
        <taxon>Bacteria</taxon>
        <taxon>Thermotogati</taxon>
        <taxon>Synergistota</taxon>
        <taxon>Synergistia</taxon>
        <taxon>Synergistales</taxon>
        <taxon>Thermovirgaceae</taxon>
        <taxon>Thermovirga</taxon>
    </lineage>
</organism>
<dbReference type="CDD" id="cd03789">
    <property type="entry name" value="GT9_LPS_heptosyltransferase"/>
    <property type="match status" value="1"/>
</dbReference>
<dbReference type="OrthoDB" id="9797795at2"/>
<evidence type="ECO:0000313" key="3">
    <source>
        <dbReference type="EMBL" id="AER66303.1"/>
    </source>
</evidence>
<evidence type="ECO:0000256" key="2">
    <source>
        <dbReference type="ARBA" id="ARBA00022679"/>
    </source>
</evidence>
<keyword evidence="1" id="KW-0328">Glycosyltransferase</keyword>
<dbReference type="GO" id="GO:0009244">
    <property type="term" value="P:lipopolysaccharide core region biosynthetic process"/>
    <property type="evidence" value="ECO:0007669"/>
    <property type="project" value="TreeGrafter"/>
</dbReference>
<dbReference type="HOGENOM" id="CLU_038371_0_0_0"/>